<accession>A0A8J7YKH9</accession>
<dbReference type="InterPro" id="IPR022409">
    <property type="entry name" value="PKD/Chitinase_dom"/>
</dbReference>
<feature type="domain" description="PKD" evidence="8">
    <location>
        <begin position="1591"/>
        <end position="1669"/>
    </location>
</feature>
<dbReference type="PROSITE" id="PS50093">
    <property type="entry name" value="PKD"/>
    <property type="match status" value="16"/>
</dbReference>
<evidence type="ECO:0000256" key="2">
    <source>
        <dbReference type="ARBA" id="ARBA00022692"/>
    </source>
</evidence>
<comment type="subcellular location">
    <subcellularLocation>
        <location evidence="1">Membrane</location>
        <topology evidence="1">Multi-pass membrane protein</topology>
    </subcellularLocation>
</comment>
<dbReference type="Pfam" id="PF18911">
    <property type="entry name" value="PKD_4"/>
    <property type="match status" value="5"/>
</dbReference>
<feature type="transmembrane region" description="Helical" evidence="7">
    <location>
        <begin position="2114"/>
        <end position="2133"/>
    </location>
</feature>
<keyword evidence="2 7" id="KW-0812">Transmembrane</keyword>
<dbReference type="InterPro" id="IPR035986">
    <property type="entry name" value="PKD_dom_sf"/>
</dbReference>
<feature type="domain" description="PKD" evidence="8">
    <location>
        <begin position="495"/>
        <end position="579"/>
    </location>
</feature>
<dbReference type="Pfam" id="PF00801">
    <property type="entry name" value="PKD"/>
    <property type="match status" value="4"/>
</dbReference>
<name>A0A8J7YKH9_9ARCH</name>
<dbReference type="GO" id="GO:0005886">
    <property type="term" value="C:plasma membrane"/>
    <property type="evidence" value="ECO:0007669"/>
    <property type="project" value="TreeGrafter"/>
</dbReference>
<evidence type="ECO:0000259" key="9">
    <source>
        <dbReference type="PROSITE" id="PS50835"/>
    </source>
</evidence>
<evidence type="ECO:0000256" key="1">
    <source>
        <dbReference type="ARBA" id="ARBA00004141"/>
    </source>
</evidence>
<feature type="compositionally biased region" description="Pro residues" evidence="6">
    <location>
        <begin position="2179"/>
        <end position="2192"/>
    </location>
</feature>
<feature type="compositionally biased region" description="Polar residues" evidence="6">
    <location>
        <begin position="669"/>
        <end position="681"/>
    </location>
</feature>
<evidence type="ECO:0000313" key="11">
    <source>
        <dbReference type="Proteomes" id="UP000716004"/>
    </source>
</evidence>
<dbReference type="PROSITE" id="PS50835">
    <property type="entry name" value="IG_LIKE"/>
    <property type="match status" value="4"/>
</dbReference>
<evidence type="ECO:0000256" key="4">
    <source>
        <dbReference type="ARBA" id="ARBA00022989"/>
    </source>
</evidence>
<feature type="domain" description="PKD" evidence="8">
    <location>
        <begin position="661"/>
        <end position="738"/>
    </location>
</feature>
<keyword evidence="5 7" id="KW-0472">Membrane</keyword>
<dbReference type="PANTHER" id="PTHR46730">
    <property type="entry name" value="POLYCYSTIN-1"/>
    <property type="match status" value="1"/>
</dbReference>
<dbReference type="Proteomes" id="UP000716004">
    <property type="component" value="Unassembled WGS sequence"/>
</dbReference>
<dbReference type="InterPro" id="IPR013783">
    <property type="entry name" value="Ig-like_fold"/>
</dbReference>
<protein>
    <submittedName>
        <fullName evidence="10">PKD domain-containing protein</fullName>
    </submittedName>
</protein>
<feature type="domain" description="PKD" evidence="8">
    <location>
        <begin position="1753"/>
        <end position="1829"/>
    </location>
</feature>
<reference evidence="10" key="1">
    <citation type="submission" date="2021-04" db="EMBL/GenBank/DDBJ databases">
        <title>Genomic insights into ecological role and evolution of a novel Thermoplasmata order Candidatus Sysuiplasmatales.</title>
        <authorList>
            <person name="Yuan Y."/>
        </authorList>
    </citation>
    <scope>NUCLEOTIDE SEQUENCE</scope>
    <source>
        <strain evidence="10">YP2-bin.285</strain>
    </source>
</reference>
<evidence type="ECO:0000259" key="8">
    <source>
        <dbReference type="PROSITE" id="PS50093"/>
    </source>
</evidence>
<keyword evidence="4 7" id="KW-1133">Transmembrane helix</keyword>
<dbReference type="InterPro" id="IPR003599">
    <property type="entry name" value="Ig_sub"/>
</dbReference>
<dbReference type="SUPFAM" id="SSF48726">
    <property type="entry name" value="Immunoglobulin"/>
    <property type="match status" value="2"/>
</dbReference>
<organism evidence="10 11">
    <name type="scientific">Candidatus Sysuiplasma superficiale</name>
    <dbReference type="NCBI Taxonomy" id="2823368"/>
    <lineage>
        <taxon>Archaea</taxon>
        <taxon>Methanobacteriati</taxon>
        <taxon>Thermoplasmatota</taxon>
        <taxon>Thermoplasmata</taxon>
        <taxon>Candidatus Sysuiplasmatales</taxon>
        <taxon>Candidatus Sysuiplasmataceae</taxon>
        <taxon>Candidatus Sysuiplasma</taxon>
    </lineage>
</organism>
<evidence type="ECO:0000256" key="3">
    <source>
        <dbReference type="ARBA" id="ARBA00022737"/>
    </source>
</evidence>
<evidence type="ECO:0000256" key="7">
    <source>
        <dbReference type="SAM" id="Phobius"/>
    </source>
</evidence>
<gene>
    <name evidence="10" type="ORF">J9259_07525</name>
</gene>
<feature type="transmembrane region" description="Helical" evidence="7">
    <location>
        <begin position="15"/>
        <end position="35"/>
    </location>
</feature>
<evidence type="ECO:0000256" key="5">
    <source>
        <dbReference type="ARBA" id="ARBA00023136"/>
    </source>
</evidence>
<dbReference type="EMBL" id="JAGVSJ010000022">
    <property type="protein sequence ID" value="MBX8632347.1"/>
    <property type="molecule type" value="Genomic_DNA"/>
</dbReference>
<dbReference type="InterPro" id="IPR007110">
    <property type="entry name" value="Ig-like_dom"/>
</dbReference>
<feature type="region of interest" description="Disordered" evidence="6">
    <location>
        <begin position="662"/>
        <end position="681"/>
    </location>
</feature>
<dbReference type="Gene3D" id="2.60.40.10">
    <property type="entry name" value="Immunoglobulins"/>
    <property type="match status" value="18"/>
</dbReference>
<dbReference type="SMART" id="SM00089">
    <property type="entry name" value="PKD"/>
    <property type="match status" value="16"/>
</dbReference>
<proteinExistence type="predicted"/>
<feature type="domain" description="PKD" evidence="8">
    <location>
        <begin position="1701"/>
        <end position="1751"/>
    </location>
</feature>
<dbReference type="GO" id="GO:0006816">
    <property type="term" value="P:calcium ion transport"/>
    <property type="evidence" value="ECO:0007669"/>
    <property type="project" value="TreeGrafter"/>
</dbReference>
<dbReference type="GO" id="GO:0005261">
    <property type="term" value="F:monoatomic cation channel activity"/>
    <property type="evidence" value="ECO:0007669"/>
    <property type="project" value="TreeGrafter"/>
</dbReference>
<feature type="domain" description="Ig-like" evidence="9">
    <location>
        <begin position="234"/>
        <end position="316"/>
    </location>
</feature>
<dbReference type="InterPro" id="IPR036179">
    <property type="entry name" value="Ig-like_dom_sf"/>
</dbReference>
<dbReference type="PANTHER" id="PTHR46730:SF4">
    <property type="entry name" value="POLYCYSTIC KIDNEY DISEASE PROTEIN 1-LIKE 1"/>
    <property type="match status" value="1"/>
</dbReference>
<dbReference type="CDD" id="cd00146">
    <property type="entry name" value="PKD"/>
    <property type="match status" value="7"/>
</dbReference>
<comment type="caution">
    <text evidence="10">The sequence shown here is derived from an EMBL/GenBank/DDBJ whole genome shotgun (WGS) entry which is preliminary data.</text>
</comment>
<evidence type="ECO:0000313" key="10">
    <source>
        <dbReference type="EMBL" id="MBX8632347.1"/>
    </source>
</evidence>
<feature type="domain" description="PKD" evidence="8">
    <location>
        <begin position="1172"/>
        <end position="1242"/>
    </location>
</feature>
<dbReference type="InterPro" id="IPR000601">
    <property type="entry name" value="PKD_dom"/>
</dbReference>
<feature type="region of interest" description="Disordered" evidence="6">
    <location>
        <begin position="2173"/>
        <end position="2208"/>
    </location>
</feature>
<feature type="domain" description="PKD" evidence="8">
    <location>
        <begin position="1277"/>
        <end position="1337"/>
    </location>
</feature>
<dbReference type="SMART" id="SM00409">
    <property type="entry name" value="IG"/>
    <property type="match status" value="3"/>
</dbReference>
<feature type="domain" description="PKD" evidence="8">
    <location>
        <begin position="1424"/>
        <end position="1511"/>
    </location>
</feature>
<feature type="domain" description="PKD" evidence="8">
    <location>
        <begin position="1003"/>
        <end position="1082"/>
    </location>
</feature>
<feature type="domain" description="PKD" evidence="8">
    <location>
        <begin position="408"/>
        <end position="485"/>
    </location>
</feature>
<dbReference type="SUPFAM" id="SSF49299">
    <property type="entry name" value="PKD domain"/>
    <property type="match status" value="14"/>
</dbReference>
<keyword evidence="3" id="KW-0677">Repeat</keyword>
<feature type="domain" description="PKD" evidence="8">
    <location>
        <begin position="578"/>
        <end position="657"/>
    </location>
</feature>
<feature type="domain" description="PKD" evidence="8">
    <location>
        <begin position="1944"/>
        <end position="2003"/>
    </location>
</feature>
<feature type="domain" description="Ig-like" evidence="9">
    <location>
        <begin position="578"/>
        <end position="654"/>
    </location>
</feature>
<feature type="domain" description="Ig-like" evidence="9">
    <location>
        <begin position="408"/>
        <end position="498"/>
    </location>
</feature>
<sequence length="2208" mass="230168">MKSIIARSLKGKKRYVIPIAVIFASLMLLVVLAPAENQIAAYNPFSQPGGGGGGTDYYAYLVVSESGLSSEISSWSASSTYEENTIAPAPGSSGAITVVDTTSAFTVTLSWGGVPGYSTPGSDNIAVTGRTSGWTNYPYDETGTYSGSPAGPTLSSVSASPNPMDAGQTTTFSASGVSSNDVNGGTYHWSGLVSSSSSNPTYSGGSGGTEYLYYSTDAGSTSTVSTTLTVNSDPTISASANVQTVDAGQSISFSSSPSGGTTPYSYTWYEEPSGGSYSSFSTSQNPSYSFSSAGTYYVYVHLSDNAGYGVNSNTLTITVNSDPSVSASTSLNPADASQQITFSSSVSGGSGGGSYTWYSGSTSDQIGTGSSYSTSLSAGTYSIFVVYVDSSGYSVTSNTITETVNSDPSVSISSSQNPTDVGKSITLTASASGGSGSYSYQWYANSNAISGATSSTYSPGAYSSSGTYSYYVSLTDGAGYTVNSNTIDETVNSDPTVSASASTTTADVGYSITFSSSPSGGTSPYTYSWTIGGTQVSTSQDFSYSFSSAGSYTVTVTVTDSLGETYSASVSVTINNNPTVLVSSNQNPTDVGNSVTFTASESGGTGTISYAWTVNGASEGSGSTLSYSFSSSGSYTIEVTVTDGDGHTASASLTETVYSDPSVSISSSQNPTDAGNSVTFTASPSGGSGSYTYQWYLNDNAVSGATSSTYTTSFSSSGTNSIYVIIKDGVGNSATSSTLDETVNADPSVSVSSSQNPTDVGNSVTFTATGTGGTGSYSYQWYLNSNAVSGATSSTYTTSFGSSGSDSVYVILTDGIGNTATSSTLTETVNADPTVSINSSQNPTDVGNSVTFRASASQGTGSFSYAWYVNSATQSSTSPSLDYTFSSPGTYYVNVTVKDSLGDPASFSLIETVNVDPSVTISSSPAPTDVGVNVTFTATGSGGTGSYSYQWYLNGAAVSGATSSTYTTSFGSSGTDAIYVKLTDDAEYSVQSSTLEETVNADPVATISSEYSSVDQGVNDTFTANVNGGTYPFNYTWYVDNTIVNYSQSFHYKFSARGNYTVNVTVRDNLSEKSTPSVNIIVIPRPSISIYGPTETDVSTPTLFIGNATYGAGDYNYYWNVTGNSSGPVGHGSSLVYSFPSSAFTYTITLTVIDKDGSKNTTTLNVTVNPLPTVAFNSSSLSGDIGLTDKFTSSIKGGTGPFEYSWEIGGNDVGSQPNLTYTFRSVGSINVRLTIIDTSGETGNSASYNTTITINPLPSVRIQAEYLSIDQGIADIFNANGSFGTGGYNYTWYVNSSLAGYGSSLNYSFSAPGSYLVKVVLKDYDGNQATAFVVITVFSSPEAVIATSSNSTDAGGSITFNGGYTGGTAPYNYTWYVDGGIASYSLSFSHTFESAGAHYVNFTVKDSLGESSTASVIIMVYANPTVSIVAKHSTIDQGRGDSFTPTITGGHGPYSYSWYISGFGIVSTQPILNFTFSNPGAYTITLTITDAYGNRANSTIPVIVNPPPSGEVSVQYPTVDENITDTISLTAFNGTGSYTYVILINGVFVSSSDSYAQYFTVPGTYDITAYLNDSMGESVKLSSTIVVRANPTVTIVTPTNRTDANVSISFRGILSGGTGPYTYSWLIGGQTYNSSTLNHAFSAAGDYSIQLTVSDAFDREAIASVDETVYADPHASLVAPSYVRASVEEPLSLNISGGIAPYAIQWYFSRGEQVSGNNITHAFSSSGPDTIETKVTDSSGYTDTQNFTVNVHLFVAIAANQTSGLGPLAVQFSSSVLGGSDYAYNWSFGNGQHSLQQNPAYSFQPGNYSVTFKVTSANGATGEENTTITSLPPPVSFSYSPGTNGTILTTFSFHATPNWDASGPYSMSWSFPNGQDMTGLNVTYKFPVYSEFNTVIATFSYGNGQTWTQDISVRLYPAPIQASFSIPRIVPVGAVVNLTGSAVDPDSSSLTYTWVFDNQTFNGQDQFFVFSNAGNYSVSLTVTDSLGATTTYTQKVEAEPVGNNANIVIAVQSSSNGPYTTFTIHVLSSAPLAIVEAFLGTQSFTPQLTSVNNGYWYNITLDQSGYIPGTYPLKIVVFADNGESNYAYASFFVSQAYGHGGQQFSIVSFFGGTYTFLLTVLSIIVGIGTIVALRTDKKDKDTSYVNIGGAVVKAHKSPLARLGFNRAADRGDVSYLSSPAPPPPSFTPPKPPDNTGNQNWKFPPGGAS</sequence>
<feature type="domain" description="Ig-like" evidence="9">
    <location>
        <begin position="917"/>
        <end position="1000"/>
    </location>
</feature>
<feature type="domain" description="PKD" evidence="8">
    <location>
        <begin position="1341"/>
        <end position="1425"/>
    </location>
</feature>
<feature type="domain" description="PKD" evidence="8">
    <location>
        <begin position="234"/>
        <end position="324"/>
    </location>
</feature>
<evidence type="ECO:0000256" key="6">
    <source>
        <dbReference type="SAM" id="MobiDB-lite"/>
    </source>
</evidence>
<feature type="domain" description="PKD" evidence="8">
    <location>
        <begin position="833"/>
        <end position="920"/>
    </location>
</feature>
<feature type="domain" description="PKD" evidence="8">
    <location>
        <begin position="747"/>
        <end position="824"/>
    </location>
</feature>